<gene>
    <name evidence="2" type="ORF">LCMAC103_02630</name>
</gene>
<evidence type="ECO:0000256" key="1">
    <source>
        <dbReference type="SAM" id="MobiDB-lite"/>
    </source>
</evidence>
<dbReference type="Pfam" id="PF20106">
    <property type="entry name" value="DUF6496"/>
    <property type="match status" value="1"/>
</dbReference>
<organism evidence="2">
    <name type="scientific">Marseillevirus LCMAC103</name>
    <dbReference type="NCBI Taxonomy" id="2506604"/>
    <lineage>
        <taxon>Viruses</taxon>
        <taxon>Varidnaviria</taxon>
        <taxon>Bamfordvirae</taxon>
        <taxon>Nucleocytoviricota</taxon>
        <taxon>Megaviricetes</taxon>
        <taxon>Pimascovirales</taxon>
        <taxon>Pimascovirales incertae sedis</taxon>
        <taxon>Marseilleviridae</taxon>
    </lineage>
</organism>
<sequence>MSAAKSKKCRRAKMGQTMHEFKYGSLYSSSGHPVSSRAQAIAIGLSQADRYCSGRPRARSRSRSPRRRRKKSASPRRRKKRTVRSYTRTDGTRVSGYVRA</sequence>
<protein>
    <submittedName>
        <fullName evidence="2">Uncharacterized protein</fullName>
    </submittedName>
</protein>
<proteinExistence type="predicted"/>
<evidence type="ECO:0000313" key="2">
    <source>
        <dbReference type="EMBL" id="QBK86925.1"/>
    </source>
</evidence>
<dbReference type="EMBL" id="MK500338">
    <property type="protein sequence ID" value="QBK86925.1"/>
    <property type="molecule type" value="Genomic_DNA"/>
</dbReference>
<reference evidence="2" key="1">
    <citation type="journal article" date="2019" name="MBio">
        <title>Virus Genomes from Deep Sea Sediments Expand the Ocean Megavirome and Support Independent Origins of Viral Gigantism.</title>
        <authorList>
            <person name="Backstrom D."/>
            <person name="Yutin N."/>
            <person name="Jorgensen S.L."/>
            <person name="Dharamshi J."/>
            <person name="Homa F."/>
            <person name="Zaremba-Niedwiedzka K."/>
            <person name="Spang A."/>
            <person name="Wolf Y.I."/>
            <person name="Koonin E.V."/>
            <person name="Ettema T.J."/>
        </authorList>
    </citation>
    <scope>NUCLEOTIDE SEQUENCE</scope>
</reference>
<accession>A0A481YVV1</accession>
<feature type="compositionally biased region" description="Basic residues" evidence="1">
    <location>
        <begin position="56"/>
        <end position="83"/>
    </location>
</feature>
<feature type="region of interest" description="Disordered" evidence="1">
    <location>
        <begin position="51"/>
        <end position="100"/>
    </location>
</feature>
<name>A0A481YVV1_9VIRU</name>
<dbReference type="InterPro" id="IPR045468">
    <property type="entry name" value="DUF6496"/>
</dbReference>